<keyword evidence="2" id="KW-0812">Transmembrane</keyword>
<evidence type="ECO:0000256" key="2">
    <source>
        <dbReference type="SAM" id="Phobius"/>
    </source>
</evidence>
<feature type="transmembrane region" description="Helical" evidence="2">
    <location>
        <begin position="15"/>
        <end position="35"/>
    </location>
</feature>
<proteinExistence type="predicted"/>
<sequence length="192" mass="21071">MVRLLIAHVGDHIEGSVPLAIGLFISVSVLLALCAKHSIGRAKQKHEYSCAATSNSKWVAPNKSPLASPKKLGAKIRVKATSFMDRKKDVAGDEDAKVPEIGTGEEAGESEEGGPGLWQKSILMGEKCQPPEFSGVIFYDGRGNQLSEMPRSRGRKMPQILRNWTAFGVCLLYKIYDRTVYKSNVSCQFIFV</sequence>
<dbReference type="PANTHER" id="PTHR33237">
    <property type="entry name" value="F2P16.13 PROTEIN-RELATED"/>
    <property type="match status" value="1"/>
</dbReference>
<name>A0A6N2N7G7_SALVM</name>
<feature type="region of interest" description="Disordered" evidence="1">
    <location>
        <begin position="89"/>
        <end position="115"/>
    </location>
</feature>
<dbReference type="PANTHER" id="PTHR33237:SF50">
    <property type="entry name" value="TRANSMEMBRANE PROTEIN"/>
    <property type="match status" value="1"/>
</dbReference>
<dbReference type="AlphaFoldDB" id="A0A6N2N7G7"/>
<protein>
    <recommendedName>
        <fullName evidence="4">Transmembrane protein</fullName>
    </recommendedName>
</protein>
<accession>A0A6N2N7G7</accession>
<evidence type="ECO:0000313" key="3">
    <source>
        <dbReference type="EMBL" id="VFU60519.1"/>
    </source>
</evidence>
<keyword evidence="2" id="KW-0472">Membrane</keyword>
<feature type="compositionally biased region" description="Basic and acidic residues" evidence="1">
    <location>
        <begin position="89"/>
        <end position="98"/>
    </location>
</feature>
<evidence type="ECO:0008006" key="4">
    <source>
        <dbReference type="Google" id="ProtNLM"/>
    </source>
</evidence>
<gene>
    <name evidence="3" type="ORF">SVIM_LOCUS449035</name>
</gene>
<reference evidence="3" key="1">
    <citation type="submission" date="2019-03" db="EMBL/GenBank/DDBJ databases">
        <authorList>
            <person name="Mank J."/>
            <person name="Almeida P."/>
        </authorList>
    </citation>
    <scope>NUCLEOTIDE SEQUENCE</scope>
    <source>
        <strain evidence="3">78183</strain>
    </source>
</reference>
<organism evidence="3">
    <name type="scientific">Salix viminalis</name>
    <name type="common">Common osier</name>
    <name type="synonym">Basket willow</name>
    <dbReference type="NCBI Taxonomy" id="40686"/>
    <lineage>
        <taxon>Eukaryota</taxon>
        <taxon>Viridiplantae</taxon>
        <taxon>Streptophyta</taxon>
        <taxon>Embryophyta</taxon>
        <taxon>Tracheophyta</taxon>
        <taxon>Spermatophyta</taxon>
        <taxon>Magnoliopsida</taxon>
        <taxon>eudicotyledons</taxon>
        <taxon>Gunneridae</taxon>
        <taxon>Pentapetalae</taxon>
        <taxon>rosids</taxon>
        <taxon>fabids</taxon>
        <taxon>Malpighiales</taxon>
        <taxon>Salicaceae</taxon>
        <taxon>Saliceae</taxon>
        <taxon>Salix</taxon>
    </lineage>
</organism>
<keyword evidence="2" id="KW-1133">Transmembrane helix</keyword>
<dbReference type="EMBL" id="CAADRP010002063">
    <property type="protein sequence ID" value="VFU60519.1"/>
    <property type="molecule type" value="Genomic_DNA"/>
</dbReference>
<evidence type="ECO:0000256" key="1">
    <source>
        <dbReference type="SAM" id="MobiDB-lite"/>
    </source>
</evidence>